<organism evidence="1">
    <name type="scientific">marine metagenome</name>
    <dbReference type="NCBI Taxonomy" id="408172"/>
    <lineage>
        <taxon>unclassified sequences</taxon>
        <taxon>metagenomes</taxon>
        <taxon>ecological metagenomes</taxon>
    </lineage>
</organism>
<sequence length="124" mass="13717">MGRLVELGRTILGRPISASSRTPAAAIIGRRLEVGRNVVLPEVELLHLLFDQREVVLGQQMKVPLEGHIPVFWVPPLDVLQARGQQVGVDELFVLQDHAGLQLDMVGKTRTALIDPDRLIAFVE</sequence>
<dbReference type="AlphaFoldDB" id="A0A381R0T0"/>
<accession>A0A381R0T0</accession>
<protein>
    <submittedName>
        <fullName evidence="1">Uncharacterized protein</fullName>
    </submittedName>
</protein>
<evidence type="ECO:0000313" key="1">
    <source>
        <dbReference type="EMBL" id="SUZ85315.1"/>
    </source>
</evidence>
<name>A0A381R0T0_9ZZZZ</name>
<reference evidence="1" key="1">
    <citation type="submission" date="2018-05" db="EMBL/GenBank/DDBJ databases">
        <authorList>
            <person name="Lanie J.A."/>
            <person name="Ng W.-L."/>
            <person name="Kazmierczak K.M."/>
            <person name="Andrzejewski T.M."/>
            <person name="Davidsen T.M."/>
            <person name="Wayne K.J."/>
            <person name="Tettelin H."/>
            <person name="Glass J.I."/>
            <person name="Rusch D."/>
            <person name="Podicherti R."/>
            <person name="Tsui H.-C.T."/>
            <person name="Winkler M.E."/>
        </authorList>
    </citation>
    <scope>NUCLEOTIDE SEQUENCE</scope>
</reference>
<gene>
    <name evidence="1" type="ORF">METZ01_LOCUS38169</name>
</gene>
<dbReference type="EMBL" id="UINC01001630">
    <property type="protein sequence ID" value="SUZ85315.1"/>
    <property type="molecule type" value="Genomic_DNA"/>
</dbReference>
<proteinExistence type="predicted"/>